<dbReference type="EMBL" id="QXDL01000003">
    <property type="protein sequence ID" value="RIH90803.1"/>
    <property type="molecule type" value="Genomic_DNA"/>
</dbReference>
<sequence length="739" mass="79828">MMQKSSGVALVSALIFMFIVVIFLSIVVTNSVNSQRNATDSLRTSQAQFAAEAGLDDAVATVWHRLWGTTIPPEQRSLTRYAAELAKAPLNLGAEGATYRSSVSTLSSGSSYSYEITRLADVKANEVLEAVVLRVKAVGMLPDGRTTRVLQSDFTVRRGFFPFDFALLTNKAECIFCHADIKSLDALLGDPTSDPDSWWDRTKVGVLSSLIMRGGEHAGTVSGSLLTRGDVYQQGGNAGVSDLLYTTMTVGQDRISQNTATAINSSPEYQADCRTEPNDCKTKRALYLNYPTGSSSSDFPDGELPNSFPLPIPDANNNRLIDESEWTDAVDESVSGVSDAYPPGTITADMQVLIGLGTPSWGGSSQTKTSEELGKLPSIREDNGRPANVVVLDGSNNPIQVTGTVFINGDVIIRGKVQGNGTILARGNIYVLGDLTYDCSRSQQNSQCDYKDPSKLPQLSLVAGGSILVGDYVTVTTLDNDTLDLLKAGNVQETFSYCKNNPPDVTRCGSDLSSSQPNFALVQLANWNRDELWKALNNPDGYTPRFYTYGESEVYYTNNCGHNSQDYSAYRSLTDAAKTGGSVRLCKGDAEAGDPESIPSTLPANVANAVKIDLNPKSFTAEAIKNLWLESVQGRPVGALRTDGLLYSANAVFSIMHSDNPGAVAKGQWDLRGALVAPDTGILTPGPCAAANTARTCVVDGREYENYGLRIYHDNRLRPRIAQDQKLGLFRSQWRVVPR</sequence>
<name>A0A399F3Y0_9DEIN</name>
<keyword evidence="1" id="KW-0472">Membrane</keyword>
<dbReference type="GO" id="GO:0000902">
    <property type="term" value="P:cell morphogenesis"/>
    <property type="evidence" value="ECO:0007669"/>
    <property type="project" value="InterPro"/>
</dbReference>
<dbReference type="InterPro" id="IPR018247">
    <property type="entry name" value="EF_Hand_1_Ca_BS"/>
</dbReference>
<reference evidence="2 3" key="1">
    <citation type="submission" date="2018-08" db="EMBL/GenBank/DDBJ databases">
        <title>Meiothermus terrae DSM 26712 genome sequencing project.</title>
        <authorList>
            <person name="Da Costa M.S."/>
            <person name="Albuquerque L."/>
            <person name="Raposo P."/>
            <person name="Froufe H.J.C."/>
            <person name="Barroso C.S."/>
            <person name="Egas C."/>
        </authorList>
    </citation>
    <scope>NUCLEOTIDE SEQUENCE [LARGE SCALE GENOMIC DNA]</scope>
    <source>
        <strain evidence="2 3">DSM 26712</strain>
    </source>
</reference>
<proteinExistence type="predicted"/>
<organism evidence="2 3">
    <name type="scientific">Calidithermus terrae</name>
    <dbReference type="NCBI Taxonomy" id="1408545"/>
    <lineage>
        <taxon>Bacteria</taxon>
        <taxon>Thermotogati</taxon>
        <taxon>Deinococcota</taxon>
        <taxon>Deinococci</taxon>
        <taxon>Thermales</taxon>
        <taxon>Thermaceae</taxon>
        <taxon>Calidithermus</taxon>
    </lineage>
</organism>
<dbReference type="SUPFAM" id="SSF63848">
    <property type="entry name" value="Cell-division inhibitor MinC, C-terminal domain"/>
    <property type="match status" value="1"/>
</dbReference>
<dbReference type="InterPro" id="IPR036145">
    <property type="entry name" value="MinC_C_sf"/>
</dbReference>
<accession>A0A399F3Y0</accession>
<evidence type="ECO:0000313" key="3">
    <source>
        <dbReference type="Proteomes" id="UP000265715"/>
    </source>
</evidence>
<keyword evidence="3" id="KW-1185">Reference proteome</keyword>
<evidence type="ECO:0000256" key="1">
    <source>
        <dbReference type="SAM" id="Phobius"/>
    </source>
</evidence>
<keyword evidence="1" id="KW-0812">Transmembrane</keyword>
<feature type="transmembrane region" description="Helical" evidence="1">
    <location>
        <begin position="7"/>
        <end position="28"/>
    </location>
</feature>
<keyword evidence="1" id="KW-1133">Transmembrane helix</keyword>
<dbReference type="PROSITE" id="PS00018">
    <property type="entry name" value="EF_HAND_1"/>
    <property type="match status" value="1"/>
</dbReference>
<dbReference type="AlphaFoldDB" id="A0A399F3Y0"/>
<gene>
    <name evidence="2" type="ORF">Mterra_00176</name>
</gene>
<evidence type="ECO:0008006" key="4">
    <source>
        <dbReference type="Google" id="ProtNLM"/>
    </source>
</evidence>
<dbReference type="Proteomes" id="UP000265715">
    <property type="component" value="Unassembled WGS sequence"/>
</dbReference>
<comment type="caution">
    <text evidence="2">The sequence shown here is derived from an EMBL/GenBank/DDBJ whole genome shotgun (WGS) entry which is preliminary data.</text>
</comment>
<protein>
    <recommendedName>
        <fullName evidence="4">Type 4 fimbrial biogenesis protein PilX N-terminal domain-containing protein</fullName>
    </recommendedName>
</protein>
<evidence type="ECO:0000313" key="2">
    <source>
        <dbReference type="EMBL" id="RIH90803.1"/>
    </source>
</evidence>